<accession>K2RKA8</accession>
<proteinExistence type="predicted"/>
<evidence type="ECO:0000313" key="3">
    <source>
        <dbReference type="Proteomes" id="UP000007129"/>
    </source>
</evidence>
<feature type="chain" id="PRO_5003863795" evidence="1">
    <location>
        <begin position="23"/>
        <end position="159"/>
    </location>
</feature>
<dbReference type="EMBL" id="AHHD01000517">
    <property type="protein sequence ID" value="EKG10534.1"/>
    <property type="molecule type" value="Genomic_DNA"/>
</dbReference>
<evidence type="ECO:0000256" key="1">
    <source>
        <dbReference type="SAM" id="SignalP"/>
    </source>
</evidence>
<comment type="caution">
    <text evidence="2">The sequence shown here is derived from an EMBL/GenBank/DDBJ whole genome shotgun (WGS) entry which is preliminary data.</text>
</comment>
<feature type="signal peptide" evidence="1">
    <location>
        <begin position="1"/>
        <end position="22"/>
    </location>
</feature>
<dbReference type="VEuPathDB" id="FungiDB:MPH_12392"/>
<dbReference type="AlphaFoldDB" id="K2RKA8"/>
<protein>
    <submittedName>
        <fullName evidence="2">Uncharacterized protein</fullName>
    </submittedName>
</protein>
<dbReference type="Proteomes" id="UP000007129">
    <property type="component" value="Unassembled WGS sequence"/>
</dbReference>
<reference evidence="2 3" key="1">
    <citation type="journal article" date="2012" name="BMC Genomics">
        <title>Tools to kill: Genome of one of the most destructive plant pathogenic fungi Macrophomina phaseolina.</title>
        <authorList>
            <person name="Islam M.S."/>
            <person name="Haque M.S."/>
            <person name="Islam M.M."/>
            <person name="Emdad E.M."/>
            <person name="Halim A."/>
            <person name="Hossen Q.M.M."/>
            <person name="Hossain M.Z."/>
            <person name="Ahmed B."/>
            <person name="Rahim S."/>
            <person name="Rahman M.S."/>
            <person name="Alam M.M."/>
            <person name="Hou S."/>
            <person name="Wan X."/>
            <person name="Saito J.A."/>
            <person name="Alam M."/>
        </authorList>
    </citation>
    <scope>NUCLEOTIDE SEQUENCE [LARGE SCALE GENOMIC DNA]</scope>
    <source>
        <strain evidence="2 3">MS6</strain>
    </source>
</reference>
<organism evidence="2 3">
    <name type="scientific">Macrophomina phaseolina (strain MS6)</name>
    <name type="common">Charcoal rot fungus</name>
    <dbReference type="NCBI Taxonomy" id="1126212"/>
    <lineage>
        <taxon>Eukaryota</taxon>
        <taxon>Fungi</taxon>
        <taxon>Dikarya</taxon>
        <taxon>Ascomycota</taxon>
        <taxon>Pezizomycotina</taxon>
        <taxon>Dothideomycetes</taxon>
        <taxon>Dothideomycetes incertae sedis</taxon>
        <taxon>Botryosphaeriales</taxon>
        <taxon>Botryosphaeriaceae</taxon>
        <taxon>Macrophomina</taxon>
    </lineage>
</organism>
<evidence type="ECO:0000313" key="2">
    <source>
        <dbReference type="EMBL" id="EKG10534.1"/>
    </source>
</evidence>
<keyword evidence="1" id="KW-0732">Signal</keyword>
<dbReference type="HOGENOM" id="CLU_1661107_0_0_1"/>
<gene>
    <name evidence="2" type="ORF">MPH_12392</name>
</gene>
<sequence>MKTSAFSSFLFILVAAAFDTAGEPNGCKQVPSCRQAKRYRCILDKKSCGPAGDIQWKKKKQFVFTPNIAIGGSELFCVAITVNQNNKEQYFYQLDKGAHDCTVNNFKQLGSSDNGKVDIVKNRQPPVHIKIRNIQLPNAGCVLSGGIDEGFVVILDNER</sequence>
<name>K2RKA8_MACPH</name>
<dbReference type="InParanoid" id="K2RKA8"/>